<name>A0A4Q1BP72_TREME</name>
<gene>
    <name evidence="2" type="ORF">M231_03032</name>
</gene>
<sequence length="277" mass="30152">MSTISVFDPAIDPALRTPPRTRRRSSVTTRSTTGNVKRKSRGPQDIPPGGAGTKGIMNRRTGSFVGVDQEGVEPTRGEEENLNRYDYSTAKRTRHNPPVKVVNDQRFDPALDMSTWYGPSALPAIPIVSTMSNDPLPDPVLTESNSPKQPIPTHRLPYPYGMTPFRYPCLTPHLPPPPPGDPSDPSFRRFDPYEPRQVDSPGQPQIADQLAHPVQTQVHGTQHTQTGVGVNVEAERGQSEMQFGDGFPLGMEGQDADAYASISALLSASAAFEGQAE</sequence>
<evidence type="ECO:0000256" key="1">
    <source>
        <dbReference type="SAM" id="MobiDB-lite"/>
    </source>
</evidence>
<dbReference type="Proteomes" id="UP000289152">
    <property type="component" value="Unassembled WGS sequence"/>
</dbReference>
<feature type="region of interest" description="Disordered" evidence="1">
    <location>
        <begin position="169"/>
        <end position="204"/>
    </location>
</feature>
<reference evidence="2 3" key="1">
    <citation type="submission" date="2016-06" db="EMBL/GenBank/DDBJ databases">
        <title>Evolution of pathogenesis and genome organization in the Tremellales.</title>
        <authorList>
            <person name="Cuomo C."/>
            <person name="Litvintseva A."/>
            <person name="Heitman J."/>
            <person name="Chen Y."/>
            <person name="Sun S."/>
            <person name="Springer D."/>
            <person name="Dromer F."/>
            <person name="Young S."/>
            <person name="Zeng Q."/>
            <person name="Chapman S."/>
            <person name="Gujja S."/>
            <person name="Saif S."/>
            <person name="Birren B."/>
        </authorList>
    </citation>
    <scope>NUCLEOTIDE SEQUENCE [LARGE SCALE GENOMIC DNA]</scope>
    <source>
        <strain evidence="2 3">ATCC 28783</strain>
    </source>
</reference>
<feature type="compositionally biased region" description="Basic and acidic residues" evidence="1">
    <location>
        <begin position="186"/>
        <end position="197"/>
    </location>
</feature>
<dbReference type="AlphaFoldDB" id="A0A4Q1BP72"/>
<keyword evidence="3" id="KW-1185">Reference proteome</keyword>
<accession>A0A4Q1BP72</accession>
<proteinExistence type="predicted"/>
<feature type="region of interest" description="Disordered" evidence="1">
    <location>
        <begin position="1"/>
        <end position="60"/>
    </location>
</feature>
<dbReference type="EMBL" id="SDIL01000028">
    <property type="protein sequence ID" value="RXK39678.1"/>
    <property type="molecule type" value="Genomic_DNA"/>
</dbReference>
<feature type="compositionally biased region" description="Pro residues" evidence="1">
    <location>
        <begin position="173"/>
        <end position="182"/>
    </location>
</feature>
<protein>
    <submittedName>
        <fullName evidence="2">Uncharacterized protein</fullName>
    </submittedName>
</protein>
<evidence type="ECO:0000313" key="3">
    <source>
        <dbReference type="Proteomes" id="UP000289152"/>
    </source>
</evidence>
<comment type="caution">
    <text evidence="2">The sequence shown here is derived from an EMBL/GenBank/DDBJ whole genome shotgun (WGS) entry which is preliminary data.</text>
</comment>
<organism evidence="2 3">
    <name type="scientific">Tremella mesenterica</name>
    <name type="common">Jelly fungus</name>
    <dbReference type="NCBI Taxonomy" id="5217"/>
    <lineage>
        <taxon>Eukaryota</taxon>
        <taxon>Fungi</taxon>
        <taxon>Dikarya</taxon>
        <taxon>Basidiomycota</taxon>
        <taxon>Agaricomycotina</taxon>
        <taxon>Tremellomycetes</taxon>
        <taxon>Tremellales</taxon>
        <taxon>Tremellaceae</taxon>
        <taxon>Tremella</taxon>
    </lineage>
</organism>
<evidence type="ECO:0000313" key="2">
    <source>
        <dbReference type="EMBL" id="RXK39678.1"/>
    </source>
</evidence>
<dbReference type="InParanoid" id="A0A4Q1BP72"/>